<reference evidence="7" key="1">
    <citation type="submission" date="2020-02" db="EMBL/GenBank/DDBJ databases">
        <authorList>
            <person name="Meier V. D."/>
        </authorList>
    </citation>
    <scope>NUCLEOTIDE SEQUENCE</scope>
    <source>
        <strain evidence="7">AVDCRST_MAG76</strain>
    </source>
</reference>
<evidence type="ECO:0000256" key="6">
    <source>
        <dbReference type="SAM" id="Phobius"/>
    </source>
</evidence>
<feature type="transmembrane region" description="Helical" evidence="6">
    <location>
        <begin position="20"/>
        <end position="38"/>
    </location>
</feature>
<dbReference type="GO" id="GO:0005886">
    <property type="term" value="C:plasma membrane"/>
    <property type="evidence" value="ECO:0007669"/>
    <property type="project" value="UniProtKB-SubCell"/>
</dbReference>
<evidence type="ECO:0000313" key="7">
    <source>
        <dbReference type="EMBL" id="CAA9270158.1"/>
    </source>
</evidence>
<keyword evidence="4 6" id="KW-1133">Transmembrane helix</keyword>
<dbReference type="Pfam" id="PF09678">
    <property type="entry name" value="Caa3_CtaG"/>
    <property type="match status" value="1"/>
</dbReference>
<sequence>MLNPILAHAGQAPAPHDIWGAWNLDPLLLLGLVLALWIHRRGRPDAQRATLFTAAVAAVAVALVSPLDAMSSALASAHMVQHLLLVLVAAPLLALSAPSGALLRGSPRVARRAAVRTRRRLGLDRALLRFLRAPVAVSLLHAAALWFWHGSVPYDAALRSHPLHVLEHASFLVTGLLFWGVVLGSRAASRVSNGYAVLLVFAMAMQSVVLALLLTFAPTPWYSSYSTTTRAWGLEPLADQQLAGAIMWVPAGLFYLGVALALFAAWLNRSEAGTVPAPRRVPPMPARTER</sequence>
<keyword evidence="5 6" id="KW-0472">Membrane</keyword>
<proteinExistence type="predicted"/>
<evidence type="ECO:0000256" key="2">
    <source>
        <dbReference type="ARBA" id="ARBA00022475"/>
    </source>
</evidence>
<evidence type="ECO:0000256" key="5">
    <source>
        <dbReference type="ARBA" id="ARBA00023136"/>
    </source>
</evidence>
<keyword evidence="2" id="KW-1003">Cell membrane</keyword>
<feature type="transmembrane region" description="Helical" evidence="6">
    <location>
        <begin position="79"/>
        <end position="105"/>
    </location>
</feature>
<dbReference type="AlphaFoldDB" id="A0A6J4J981"/>
<keyword evidence="3 6" id="KW-0812">Transmembrane</keyword>
<accession>A0A6J4J981</accession>
<evidence type="ECO:0000256" key="1">
    <source>
        <dbReference type="ARBA" id="ARBA00004651"/>
    </source>
</evidence>
<evidence type="ECO:0000256" key="4">
    <source>
        <dbReference type="ARBA" id="ARBA00022989"/>
    </source>
</evidence>
<gene>
    <name evidence="7" type="ORF">AVDCRST_MAG76-3325</name>
</gene>
<dbReference type="EMBL" id="CADCSZ010000199">
    <property type="protein sequence ID" value="CAA9270158.1"/>
    <property type="molecule type" value="Genomic_DNA"/>
</dbReference>
<feature type="transmembrane region" description="Helical" evidence="6">
    <location>
        <begin position="50"/>
        <end position="67"/>
    </location>
</feature>
<comment type="subcellular location">
    <subcellularLocation>
        <location evidence="1">Cell membrane</location>
        <topology evidence="1">Multi-pass membrane protein</topology>
    </subcellularLocation>
</comment>
<feature type="transmembrane region" description="Helical" evidence="6">
    <location>
        <begin position="168"/>
        <end position="188"/>
    </location>
</feature>
<evidence type="ECO:0008006" key="8">
    <source>
        <dbReference type="Google" id="ProtNLM"/>
    </source>
</evidence>
<protein>
    <recommendedName>
        <fullName evidence="8">Cytochrome c oxidase caa3-type assembly factor CtaG_BS (Unrelated to Cox11-CtaG family)</fullName>
    </recommendedName>
</protein>
<feature type="transmembrane region" description="Helical" evidence="6">
    <location>
        <begin position="195"/>
        <end position="217"/>
    </location>
</feature>
<feature type="transmembrane region" description="Helical" evidence="6">
    <location>
        <begin position="245"/>
        <end position="267"/>
    </location>
</feature>
<evidence type="ECO:0000256" key="3">
    <source>
        <dbReference type="ARBA" id="ARBA00022692"/>
    </source>
</evidence>
<dbReference type="InterPro" id="IPR019108">
    <property type="entry name" value="Caa3_assmbl_CtaG-rel"/>
</dbReference>
<feature type="transmembrane region" description="Helical" evidence="6">
    <location>
        <begin position="126"/>
        <end position="148"/>
    </location>
</feature>
<organism evidence="7">
    <name type="scientific">uncultured Acidimicrobiales bacterium</name>
    <dbReference type="NCBI Taxonomy" id="310071"/>
    <lineage>
        <taxon>Bacteria</taxon>
        <taxon>Bacillati</taxon>
        <taxon>Actinomycetota</taxon>
        <taxon>Acidimicrobiia</taxon>
        <taxon>Acidimicrobiales</taxon>
        <taxon>environmental samples</taxon>
    </lineage>
</organism>
<name>A0A6J4J981_9ACTN</name>